<feature type="region of interest" description="Disordered" evidence="2">
    <location>
        <begin position="14"/>
        <end position="33"/>
    </location>
</feature>
<reference evidence="6" key="1">
    <citation type="submission" date="2014-08" db="EMBL/GenBank/DDBJ databases">
        <authorList>
            <person name="Sharma Rahul"/>
            <person name="Thines Marco"/>
        </authorList>
    </citation>
    <scope>NUCLEOTIDE SEQUENCE</scope>
</reference>
<evidence type="ECO:0000256" key="3">
    <source>
        <dbReference type="SAM" id="Phobius"/>
    </source>
</evidence>
<feature type="compositionally biased region" description="Polar residues" evidence="2">
    <location>
        <begin position="767"/>
        <end position="783"/>
    </location>
</feature>
<feature type="transmembrane region" description="Helical" evidence="3">
    <location>
        <begin position="323"/>
        <end position="344"/>
    </location>
</feature>
<keyword evidence="1" id="KW-0175">Coiled coil</keyword>
<feature type="domain" description="YVC1 N-terminal linker helical" evidence="4">
    <location>
        <begin position="123"/>
        <end position="258"/>
    </location>
</feature>
<evidence type="ECO:0000259" key="4">
    <source>
        <dbReference type="Pfam" id="PF23190"/>
    </source>
</evidence>
<evidence type="ECO:0000313" key="6">
    <source>
        <dbReference type="EMBL" id="CDZ97105.1"/>
    </source>
</evidence>
<sequence length="905" mass="100942">MEFLQRPSNIERLSSTYPTRAANDPEERVPLLGPSSDMLASTMVYPLIHEIRKDVIKDGSQVGGVVLGTWRSDLQRNMLIFCLTPFHIGPALSHTDTPLNWEQLQNPETSYTIVRPLTEKLLAKKNHATVFCLMINRVQFIRLASTSLSLSVLSQSRATLCELLAIRLLRAWSERTIELATVLLTPWDLYQGCSDVVRQKLMEEEGEDGQVERVGNALEMAIISRAKRLIKCPSAQKVIHGIWTGRVVYQASNQHAIIAEIRAFLEFWNFLILFVLFVIVLETSDTTRVNVPEWLFIIYAAGFSLDKLAGAAEHGMQVYSANLWNGFDLAFVGIFLSYLSLRIYGLSPWFGSDNQWAATLGIDMLAIGACLMFPRLVFVTLSDNLMILAMRSMIIEFSFLMFITVFCFLGFCYALYTLAEIPATTISWWMLDIWFGLDATGFNEATNFHPVFGPLVITSWRIEKKELNLYACLSNTLILTVLVAILSKTFADISQDATAEAMFRRAVTTIEGAKADAVFSYQAPFNLLAVAGMIPLKPFLSPRWFHKLNVAFIRISAFPILICISLYERGVIQKSLVYETSMNWLEKMAVIVPKRLHNLPLIEGLVGTSSEIEHVFEIEEECGGWDESSDDISDDGWDVDDSYPEDLPSILKTEPQSIANSSNNTDAGRSTSNSPSAVMASDLPSAATDGQSTRHVVFPNSSPHPNHHPKKRQESIDGLNRVHPSPLARLFVAPPIRGSFSSMSSLSSSMPGGKPVGIHRRAMSMSNPTTLPRTIPENKQASFPSGYALSKSLDGPRTMNDRTGGSFAVGDASDVLNEQELEPGVKLELEDRVKKVEEKLELEDRVKKVEEKLELEDRVKKVEEKLETITGLLETILKRLPGEGGDSTPDRQKSVGMVGDFHMDR</sequence>
<keyword evidence="3" id="KW-0812">Transmembrane</keyword>
<dbReference type="AlphaFoldDB" id="A0A0F7SFN3"/>
<feature type="domain" description="Calcium channel YVC1-like C-terminal transmembrane" evidence="5">
    <location>
        <begin position="270"/>
        <end position="579"/>
    </location>
</feature>
<dbReference type="InterPro" id="IPR056336">
    <property type="entry name" value="YVC1_C"/>
</dbReference>
<feature type="coiled-coil region" evidence="1">
    <location>
        <begin position="826"/>
        <end position="872"/>
    </location>
</feature>
<feature type="region of interest" description="Disordered" evidence="2">
    <location>
        <begin position="643"/>
        <end position="716"/>
    </location>
</feature>
<dbReference type="PANTHER" id="PTHR35859:SF1">
    <property type="entry name" value="NONSELECTIVE CATION CHANNEL PROTEIN"/>
    <property type="match status" value="1"/>
</dbReference>
<dbReference type="Pfam" id="PF23317">
    <property type="entry name" value="YVC1_C"/>
    <property type="match status" value="1"/>
</dbReference>
<feature type="compositionally biased region" description="Polar residues" evidence="2">
    <location>
        <begin position="654"/>
        <end position="676"/>
    </location>
</feature>
<accession>A0A0F7SFN3</accession>
<evidence type="ECO:0000256" key="1">
    <source>
        <dbReference type="SAM" id="Coils"/>
    </source>
</evidence>
<keyword evidence="3" id="KW-0472">Membrane</keyword>
<dbReference type="InterPro" id="IPR052971">
    <property type="entry name" value="TRP_calcium_channel"/>
</dbReference>
<keyword evidence="3" id="KW-1133">Transmembrane helix</keyword>
<protein>
    <submittedName>
        <fullName evidence="6">Uncharacterized protein</fullName>
    </submittedName>
</protein>
<name>A0A0F7SFN3_PHARH</name>
<organism evidence="6">
    <name type="scientific">Phaffia rhodozyma</name>
    <name type="common">Yeast</name>
    <name type="synonym">Xanthophyllomyces dendrorhous</name>
    <dbReference type="NCBI Taxonomy" id="264483"/>
    <lineage>
        <taxon>Eukaryota</taxon>
        <taxon>Fungi</taxon>
        <taxon>Dikarya</taxon>
        <taxon>Basidiomycota</taxon>
        <taxon>Agaricomycotina</taxon>
        <taxon>Tremellomycetes</taxon>
        <taxon>Cystofilobasidiales</taxon>
        <taxon>Mrakiaceae</taxon>
        <taxon>Phaffia</taxon>
    </lineage>
</organism>
<feature type="transmembrane region" description="Helical" evidence="3">
    <location>
        <begin position="356"/>
        <end position="381"/>
    </location>
</feature>
<dbReference type="EMBL" id="LN483167">
    <property type="protein sequence ID" value="CDZ97105.1"/>
    <property type="molecule type" value="Genomic_DNA"/>
</dbReference>
<feature type="region of interest" description="Disordered" evidence="2">
    <location>
        <begin position="880"/>
        <end position="905"/>
    </location>
</feature>
<dbReference type="PANTHER" id="PTHR35859">
    <property type="entry name" value="NONSELECTIVE CATION CHANNEL PROTEIN"/>
    <property type="match status" value="1"/>
</dbReference>
<proteinExistence type="predicted"/>
<dbReference type="InterPro" id="IPR056337">
    <property type="entry name" value="LHD_YVC1"/>
</dbReference>
<dbReference type="Pfam" id="PF23190">
    <property type="entry name" value="LHD_TRPY1"/>
    <property type="match status" value="1"/>
</dbReference>
<evidence type="ECO:0000256" key="2">
    <source>
        <dbReference type="SAM" id="MobiDB-lite"/>
    </source>
</evidence>
<feature type="transmembrane region" description="Helical" evidence="3">
    <location>
        <begin position="263"/>
        <end position="281"/>
    </location>
</feature>
<feature type="region of interest" description="Disordered" evidence="2">
    <location>
        <begin position="767"/>
        <end position="815"/>
    </location>
</feature>
<feature type="transmembrane region" description="Helical" evidence="3">
    <location>
        <begin position="393"/>
        <end position="416"/>
    </location>
</feature>
<evidence type="ECO:0000259" key="5">
    <source>
        <dbReference type="Pfam" id="PF23317"/>
    </source>
</evidence>